<name>A0A9X6NI40_HYPEX</name>
<keyword evidence="3" id="KW-1185">Reference proteome</keyword>
<feature type="signal peptide" evidence="1">
    <location>
        <begin position="1"/>
        <end position="21"/>
    </location>
</feature>
<proteinExistence type="predicted"/>
<sequence>MGFRIISVLLAMILAVSGINGQYYGPYTFGRKRVVRPTGTRNRRIRRIRRIRRDGRRYGFGGTGDGLYNPFSVYGGYGGPGGSTPPTTAGCTAVSRRMSIGLTETPLYNPCRSTGTVSMWEAFTDYAENDKYT</sequence>
<accession>A0A9X6NI40</accession>
<organism evidence="2 3">
    <name type="scientific">Hypsibius exemplaris</name>
    <name type="common">Freshwater tardigrade</name>
    <dbReference type="NCBI Taxonomy" id="2072580"/>
    <lineage>
        <taxon>Eukaryota</taxon>
        <taxon>Metazoa</taxon>
        <taxon>Ecdysozoa</taxon>
        <taxon>Tardigrada</taxon>
        <taxon>Eutardigrada</taxon>
        <taxon>Parachela</taxon>
        <taxon>Hypsibioidea</taxon>
        <taxon>Hypsibiidae</taxon>
        <taxon>Hypsibius</taxon>
    </lineage>
</organism>
<protein>
    <submittedName>
        <fullName evidence="2">Uncharacterized protein</fullName>
    </submittedName>
</protein>
<evidence type="ECO:0000256" key="1">
    <source>
        <dbReference type="SAM" id="SignalP"/>
    </source>
</evidence>
<evidence type="ECO:0000313" key="2">
    <source>
        <dbReference type="EMBL" id="OWA54492.1"/>
    </source>
</evidence>
<evidence type="ECO:0000313" key="3">
    <source>
        <dbReference type="Proteomes" id="UP000192578"/>
    </source>
</evidence>
<comment type="caution">
    <text evidence="2">The sequence shown here is derived from an EMBL/GenBank/DDBJ whole genome shotgun (WGS) entry which is preliminary data.</text>
</comment>
<keyword evidence="1" id="KW-0732">Signal</keyword>
<gene>
    <name evidence="2" type="ORF">BV898_18892</name>
</gene>
<feature type="chain" id="PRO_5040771171" evidence="1">
    <location>
        <begin position="22"/>
        <end position="133"/>
    </location>
</feature>
<reference evidence="3" key="1">
    <citation type="submission" date="2017-01" db="EMBL/GenBank/DDBJ databases">
        <title>Comparative genomics of anhydrobiosis in the tardigrade Hypsibius dujardini.</title>
        <authorList>
            <person name="Yoshida Y."/>
            <person name="Koutsovoulos G."/>
            <person name="Laetsch D."/>
            <person name="Stevens L."/>
            <person name="Kumar S."/>
            <person name="Horikawa D."/>
            <person name="Ishino K."/>
            <person name="Komine S."/>
            <person name="Tomita M."/>
            <person name="Blaxter M."/>
            <person name="Arakawa K."/>
        </authorList>
    </citation>
    <scope>NUCLEOTIDE SEQUENCE [LARGE SCALE GENOMIC DNA]</scope>
    <source>
        <strain evidence="3">Z151</strain>
    </source>
</reference>
<dbReference type="EMBL" id="MTYJ01000413">
    <property type="protein sequence ID" value="OWA54492.1"/>
    <property type="molecule type" value="Genomic_DNA"/>
</dbReference>
<dbReference type="AlphaFoldDB" id="A0A9X6NI40"/>
<dbReference type="Proteomes" id="UP000192578">
    <property type="component" value="Unassembled WGS sequence"/>
</dbReference>